<reference evidence="3" key="1">
    <citation type="submission" date="2019-06" db="EMBL/GenBank/DDBJ databases">
        <title>The complete genome of Emcibacter congregatus ZYLT.</title>
        <authorList>
            <person name="Zhao Z."/>
        </authorList>
    </citation>
    <scope>NUCLEOTIDE SEQUENCE [LARGE SCALE GENOMIC DNA]</scope>
    <source>
        <strain evidence="3">MCCC 1A06723</strain>
    </source>
</reference>
<evidence type="ECO:0000313" key="2">
    <source>
        <dbReference type="EMBL" id="TPD57305.1"/>
    </source>
</evidence>
<keyword evidence="1" id="KW-1133">Transmembrane helix</keyword>
<dbReference type="OrthoDB" id="8478387at2"/>
<keyword evidence="1" id="KW-0812">Transmembrane</keyword>
<proteinExistence type="predicted"/>
<keyword evidence="1" id="KW-0472">Membrane</keyword>
<evidence type="ECO:0000313" key="3">
    <source>
        <dbReference type="Proteomes" id="UP000319148"/>
    </source>
</evidence>
<dbReference type="AlphaFoldDB" id="A0A501PAP7"/>
<dbReference type="EMBL" id="VFIY01000018">
    <property type="protein sequence ID" value="TPD57305.1"/>
    <property type="molecule type" value="Genomic_DNA"/>
</dbReference>
<sequence length="504" mass="55141">MNKKRIIWASVGIILIIIFALLPKFFGNLAHEKIEQQAATISEMPGYALTILEYDQGWFSSEALISYGLDQHTLEILEDSDDLDEADKFLLELFRHGARFRVNIAHGPVTFQNGIHFALLTLDSSLTEFEADAYQAFHESAGVDSFLEGTAAVSYFGTLSADVSSPAFTAEITPQKGPPATVKSGGFTSHTEFNADQTHYDLEALLKSFSLEAGDTVFDLQNIAVTASGDRLNDYIWLGTGSSTMERISVTAPDGGTVTIEGVDSTYTTDKMTEQTLSFDLKLSTGGISVSSKAPVPNDVTFSDIKLDAVIRNMDVAGLTEYVKGLSELEMDITGDMEQDQAVFEQKKKELISSAGLKLVLASPELEIRKLSLKFSDGNFAGVGLMNVNAEGLEKVDADLLPKILAQRLFLDSEVTFDQALAEQFTILGMKQQMAATGIDMSFMPPEQLQQAVSVQTSLMLQAYVQQGLITAGEEENTYQSRLQIRDGQQFINGRPIQLPQMPQ</sequence>
<dbReference type="Pfam" id="PF06097">
    <property type="entry name" value="DUF945"/>
    <property type="match status" value="1"/>
</dbReference>
<name>A0A501PAP7_9PROT</name>
<dbReference type="RefSeq" id="WP_139941620.1">
    <property type="nucleotide sequence ID" value="NZ_JBHSYP010000005.1"/>
</dbReference>
<accession>A0A501PAP7</accession>
<feature type="transmembrane region" description="Helical" evidence="1">
    <location>
        <begin position="7"/>
        <end position="26"/>
    </location>
</feature>
<gene>
    <name evidence="2" type="ORF">FIV46_14345</name>
</gene>
<protein>
    <submittedName>
        <fullName evidence="2">DUF945 domain-containing protein</fullName>
    </submittedName>
</protein>
<evidence type="ECO:0000256" key="1">
    <source>
        <dbReference type="SAM" id="Phobius"/>
    </source>
</evidence>
<dbReference type="Proteomes" id="UP000319148">
    <property type="component" value="Unassembled WGS sequence"/>
</dbReference>
<organism evidence="2 3">
    <name type="scientific">Emcibacter nanhaiensis</name>
    <dbReference type="NCBI Taxonomy" id="1505037"/>
    <lineage>
        <taxon>Bacteria</taxon>
        <taxon>Pseudomonadati</taxon>
        <taxon>Pseudomonadota</taxon>
        <taxon>Alphaproteobacteria</taxon>
        <taxon>Emcibacterales</taxon>
        <taxon>Emcibacteraceae</taxon>
        <taxon>Emcibacter</taxon>
    </lineage>
</organism>
<dbReference type="InterPro" id="IPR010352">
    <property type="entry name" value="DUF945"/>
</dbReference>
<keyword evidence="3" id="KW-1185">Reference proteome</keyword>
<comment type="caution">
    <text evidence="2">The sequence shown here is derived from an EMBL/GenBank/DDBJ whole genome shotgun (WGS) entry which is preliminary data.</text>
</comment>